<name>A0A942Y5Y5_9BACI</name>
<dbReference type="PANTHER" id="PTHR43798:SF31">
    <property type="entry name" value="AB HYDROLASE SUPERFAMILY PROTEIN YCLE"/>
    <property type="match status" value="1"/>
</dbReference>
<organism evidence="3">
    <name type="scientific">Neobacillus citreus</name>
    <dbReference type="NCBI Taxonomy" id="2833578"/>
    <lineage>
        <taxon>Bacteria</taxon>
        <taxon>Bacillati</taxon>
        <taxon>Bacillota</taxon>
        <taxon>Bacilli</taxon>
        <taxon>Bacillales</taxon>
        <taxon>Bacillaceae</taxon>
        <taxon>Neobacillus</taxon>
    </lineage>
</organism>
<dbReference type="InterPro" id="IPR050266">
    <property type="entry name" value="AB_hydrolase_sf"/>
</dbReference>
<feature type="domain" description="AB hydrolase-1" evidence="2">
    <location>
        <begin position="21"/>
        <end position="136"/>
    </location>
</feature>
<dbReference type="InterPro" id="IPR029058">
    <property type="entry name" value="AB_hydrolase_fold"/>
</dbReference>
<evidence type="ECO:0000313" key="5">
    <source>
        <dbReference type="Proteomes" id="UP000677265"/>
    </source>
</evidence>
<evidence type="ECO:0000256" key="1">
    <source>
        <dbReference type="ARBA" id="ARBA00022801"/>
    </source>
</evidence>
<dbReference type="Gene3D" id="3.40.50.1820">
    <property type="entry name" value="alpha/beta hydrolase"/>
    <property type="match status" value="1"/>
</dbReference>
<dbReference type="SUPFAM" id="SSF53474">
    <property type="entry name" value="alpha/beta-Hydrolases"/>
    <property type="match status" value="1"/>
</dbReference>
<reference evidence="3" key="1">
    <citation type="submission" date="2021-05" db="EMBL/GenBank/DDBJ databases">
        <title>Novel Bacillus species.</title>
        <authorList>
            <person name="Liu G."/>
        </authorList>
    </citation>
    <scope>NUCLEOTIDE SEQUENCE</scope>
    <source>
        <strain evidence="3 5">FJAT-50051</strain>
    </source>
</reference>
<dbReference type="EMBL" id="JAGYPE010000001">
    <property type="protein sequence ID" value="MBS4180231.1"/>
    <property type="molecule type" value="Genomic_DNA"/>
</dbReference>
<sequence length="255" mass="29432">MPVMKKERISLYYTVKGEGVPIVFIHPPLLTSANFKYQMDDLSKNYKVICFDIRGHGQSSYSEQPLTYRLIADDIRYLLDYLRISKAYLCGYSTGGSIALEFLLTNPDRALGAIIISGMSEVYDWYNEKRIILARLLAKAGAKRLLALAISWGNSDDKKIFKAMYQEALNGDTRNIAQYYNYSLQYNCTNQLHTINHPVLLIYGKKDKSFHKYAKILNEKLPNNELKFIYEKHQIPTKSAPNLNQLISRFIQKHN</sequence>
<comment type="caution">
    <text evidence="3">The sequence shown here is derived from an EMBL/GenBank/DDBJ whole genome shotgun (WGS) entry which is preliminary data.</text>
</comment>
<keyword evidence="5" id="KW-1185">Reference proteome</keyword>
<proteinExistence type="predicted"/>
<dbReference type="PANTHER" id="PTHR43798">
    <property type="entry name" value="MONOACYLGLYCEROL LIPASE"/>
    <property type="match status" value="1"/>
</dbReference>
<dbReference type="GO" id="GO:0016020">
    <property type="term" value="C:membrane"/>
    <property type="evidence" value="ECO:0007669"/>
    <property type="project" value="TreeGrafter"/>
</dbReference>
<dbReference type="GO" id="GO:0016787">
    <property type="term" value="F:hydrolase activity"/>
    <property type="evidence" value="ECO:0007669"/>
    <property type="project" value="UniProtKB-KW"/>
</dbReference>
<dbReference type="PRINTS" id="PR00111">
    <property type="entry name" value="ABHYDROLASE"/>
</dbReference>
<dbReference type="Proteomes" id="UP000677265">
    <property type="component" value="Unassembled WGS sequence"/>
</dbReference>
<protein>
    <submittedName>
        <fullName evidence="3">Alpha/beta hydrolase</fullName>
    </submittedName>
</protein>
<gene>
    <name evidence="4" type="ORF">KHB02_015245</name>
    <name evidence="3" type="ORF">KHB02_02385</name>
</gene>
<dbReference type="AlphaFoldDB" id="A0A942Y5Y5"/>
<evidence type="ECO:0000313" key="3">
    <source>
        <dbReference type="EMBL" id="MBS4180231.1"/>
    </source>
</evidence>
<dbReference type="InterPro" id="IPR000073">
    <property type="entry name" value="AB_hydrolase_1"/>
</dbReference>
<dbReference type="Pfam" id="PF00561">
    <property type="entry name" value="Abhydrolase_1"/>
    <property type="match status" value="1"/>
</dbReference>
<accession>A0A942Y5Y5</accession>
<evidence type="ECO:0000259" key="2">
    <source>
        <dbReference type="Pfam" id="PF00561"/>
    </source>
</evidence>
<keyword evidence="1 3" id="KW-0378">Hydrolase</keyword>
<evidence type="ECO:0000313" key="4">
    <source>
        <dbReference type="EMBL" id="MCH6266883.1"/>
    </source>
</evidence>
<dbReference type="RefSeq" id="WP_213140237.1">
    <property type="nucleotide sequence ID" value="NZ_JAGYPE020000026.1"/>
</dbReference>
<dbReference type="EMBL" id="JAGYPE020000026">
    <property type="protein sequence ID" value="MCH6266883.1"/>
    <property type="molecule type" value="Genomic_DNA"/>
</dbReference>